<name>A0A265NB22_9BACI</name>
<protein>
    <submittedName>
        <fullName evidence="1">Uncharacterized protein</fullName>
    </submittedName>
</protein>
<dbReference type="EMBL" id="NPMS01000003">
    <property type="protein sequence ID" value="OZU89027.1"/>
    <property type="molecule type" value="Genomic_DNA"/>
</dbReference>
<sequence>MESNWKKRYSFRLTENDLELYNYLEQLPNNKRSETIRSLLKLAYKQIHDGDIQQFHKSLLNELATIKEMQLNVLEKIEKGIVLDKRENGDREDEISERAVADTADAFLASFGVEVD</sequence>
<proteinExistence type="predicted"/>
<dbReference type="AlphaFoldDB" id="A0A265NB22"/>
<comment type="caution">
    <text evidence="1">The sequence shown here is derived from an EMBL/GenBank/DDBJ whole genome shotgun (WGS) entry which is preliminary data.</text>
</comment>
<reference evidence="1 2" key="1">
    <citation type="submission" date="2017-08" db="EMBL/GenBank/DDBJ databases">
        <title>Virgibacillus indicus sp. nov. and Virgibacillus profoundi sp. nov, two moderately halophilic bacteria isolated from marine sediment by using the Microfluidic Streak Plate.</title>
        <authorList>
            <person name="Xu B."/>
            <person name="Hu B."/>
            <person name="Wang J."/>
            <person name="Zhu Y."/>
            <person name="Huang L."/>
            <person name="Du W."/>
            <person name="Huang Y."/>
        </authorList>
    </citation>
    <scope>NUCLEOTIDE SEQUENCE [LARGE SCALE GENOMIC DNA]</scope>
    <source>
        <strain evidence="1 2">IO3-P2-C2</strain>
    </source>
</reference>
<organism evidence="1 2">
    <name type="scientific">Virgibacillus indicus</name>
    <dbReference type="NCBI Taxonomy" id="2024554"/>
    <lineage>
        <taxon>Bacteria</taxon>
        <taxon>Bacillati</taxon>
        <taxon>Bacillota</taxon>
        <taxon>Bacilli</taxon>
        <taxon>Bacillales</taxon>
        <taxon>Bacillaceae</taxon>
        <taxon>Virgibacillus</taxon>
    </lineage>
</organism>
<keyword evidence="2" id="KW-1185">Reference proteome</keyword>
<gene>
    <name evidence="1" type="ORF">CIL03_08395</name>
</gene>
<evidence type="ECO:0000313" key="1">
    <source>
        <dbReference type="EMBL" id="OZU89027.1"/>
    </source>
</evidence>
<dbReference type="Proteomes" id="UP000216498">
    <property type="component" value="Unassembled WGS sequence"/>
</dbReference>
<dbReference type="RefSeq" id="WP_094885385.1">
    <property type="nucleotide sequence ID" value="NZ_NPMS01000003.1"/>
</dbReference>
<accession>A0A265NB22</accession>
<evidence type="ECO:0000313" key="2">
    <source>
        <dbReference type="Proteomes" id="UP000216498"/>
    </source>
</evidence>